<dbReference type="EMBL" id="RBRE01000004">
    <property type="protein sequence ID" value="RMQ50866.1"/>
    <property type="molecule type" value="Genomic_DNA"/>
</dbReference>
<evidence type="ECO:0000256" key="4">
    <source>
        <dbReference type="ARBA" id="ARBA00023136"/>
    </source>
</evidence>
<dbReference type="RefSeq" id="WP_221033379.1">
    <property type="nucleotide sequence ID" value="NZ_RBRE01000004.1"/>
</dbReference>
<feature type="region of interest" description="Disordered" evidence="6">
    <location>
        <begin position="117"/>
        <end position="147"/>
    </location>
</feature>
<dbReference type="Gene3D" id="1.20.1600.10">
    <property type="entry name" value="Outer membrane efflux proteins (OEP)"/>
    <property type="match status" value="1"/>
</dbReference>
<dbReference type="GO" id="GO:1990281">
    <property type="term" value="C:efflux pump complex"/>
    <property type="evidence" value="ECO:0007669"/>
    <property type="project" value="TreeGrafter"/>
</dbReference>
<dbReference type="GO" id="GO:0009279">
    <property type="term" value="C:cell outer membrane"/>
    <property type="evidence" value="ECO:0007669"/>
    <property type="project" value="UniProtKB-SubCell"/>
</dbReference>
<proteinExistence type="predicted"/>
<keyword evidence="2" id="KW-1134">Transmembrane beta strand</keyword>
<comment type="subcellular location">
    <subcellularLocation>
        <location evidence="1">Cell outer membrane</location>
    </subcellularLocation>
</comment>
<evidence type="ECO:0008006" key="9">
    <source>
        <dbReference type="Google" id="ProtNLM"/>
    </source>
</evidence>
<comment type="caution">
    <text evidence="7">The sequence shown here is derived from an EMBL/GenBank/DDBJ whole genome shotgun (WGS) entry which is preliminary data.</text>
</comment>
<dbReference type="AlphaFoldDB" id="A0A3M4MAB4"/>
<sequence>MFRLTQEQRLSGFALRKTTLCLAIGCIVAGLSACAVKPEPVSLEQQLAQASTDRSKMFDQQEPLSRPVSLNEAMARAVKYNLQQRLGLMEQAMEEGLLDIQNLSMLPQLAARAGWRGRDNVAGSSSESVRTRTQSLEPSTSSDRSGHTADLQLSWNVLDFGISYFGAKVQANKSLAAEERRRRVIADIIQQVRTAYWDAATAQRLKPQVQATLVQARAALEQARVTERERLLTPIDSLRYQKSLVEMIRQLEVLDGELALAKSRLAGLMNIPPASQYTLAVPDDASMTPPSVAYSLDDLETLAMTRRPEIREETYQARNAVLETRMAMLKLLPGVNLFAGLNRDSNSYLVNEQWADAGMQISWNLMSVLSYSSIRKTGENREAVAELRRQAVRMAVLTQVNVAWQQYQRANQLFERSNELQRLQDGILAQSESAYSSQAQSLLEKVRIETETVLAKRTRDRSFAELQATYGAIQQAAGLDPLPQRLAGESIAELTQAIARNAVELARGQVQIPRHETPLNAAAPNNPLPARAVAIMPVARVDMFDSLGSLQGAELKEQGSAAHAR</sequence>
<evidence type="ECO:0000256" key="5">
    <source>
        <dbReference type="ARBA" id="ARBA00023237"/>
    </source>
</evidence>
<dbReference type="GO" id="GO:0015562">
    <property type="term" value="F:efflux transmembrane transporter activity"/>
    <property type="evidence" value="ECO:0007669"/>
    <property type="project" value="InterPro"/>
</dbReference>
<evidence type="ECO:0000313" key="7">
    <source>
        <dbReference type="EMBL" id="RMQ50866.1"/>
    </source>
</evidence>
<reference evidence="7 8" key="1">
    <citation type="submission" date="2018-08" db="EMBL/GenBank/DDBJ databases">
        <title>Recombination of ecologically and evolutionarily significant loci maintains genetic cohesion in the Pseudomonas syringae species complex.</title>
        <authorList>
            <person name="Dillon M."/>
            <person name="Thakur S."/>
            <person name="Almeida R.N.D."/>
            <person name="Weir B.S."/>
            <person name="Guttman D.S."/>
        </authorList>
    </citation>
    <scope>NUCLEOTIDE SEQUENCE [LARGE SCALE GENOMIC DNA]</scope>
    <source>
        <strain evidence="7 8">ICMP 3353</strain>
    </source>
</reference>
<gene>
    <name evidence="7" type="ORF">ALQ04_01859</name>
</gene>
<dbReference type="GO" id="GO:0015288">
    <property type="term" value="F:porin activity"/>
    <property type="evidence" value="ECO:0007669"/>
    <property type="project" value="TreeGrafter"/>
</dbReference>
<dbReference type="SUPFAM" id="SSF56954">
    <property type="entry name" value="Outer membrane efflux proteins (OEP)"/>
    <property type="match status" value="1"/>
</dbReference>
<dbReference type="Proteomes" id="UP000277236">
    <property type="component" value="Unassembled WGS sequence"/>
</dbReference>
<dbReference type="PANTHER" id="PTHR30026:SF20">
    <property type="entry name" value="OUTER MEMBRANE PROTEIN TOLC"/>
    <property type="match status" value="1"/>
</dbReference>
<evidence type="ECO:0000256" key="3">
    <source>
        <dbReference type="ARBA" id="ARBA00022692"/>
    </source>
</evidence>
<evidence type="ECO:0000256" key="2">
    <source>
        <dbReference type="ARBA" id="ARBA00022452"/>
    </source>
</evidence>
<evidence type="ECO:0000256" key="6">
    <source>
        <dbReference type="SAM" id="MobiDB-lite"/>
    </source>
</evidence>
<dbReference type="InterPro" id="IPR051906">
    <property type="entry name" value="TolC-like"/>
</dbReference>
<keyword evidence="4" id="KW-0472">Membrane</keyword>
<feature type="compositionally biased region" description="Polar residues" evidence="6">
    <location>
        <begin position="122"/>
        <end position="143"/>
    </location>
</feature>
<dbReference type="PANTHER" id="PTHR30026">
    <property type="entry name" value="OUTER MEMBRANE PROTEIN TOLC"/>
    <property type="match status" value="1"/>
</dbReference>
<accession>A0A3M4MAB4</accession>
<keyword evidence="5" id="KW-0998">Cell outer membrane</keyword>
<name>A0A3M4MAB4_PSECI</name>
<protein>
    <recommendedName>
        <fullName evidence="9">Outer membrane efflux protein</fullName>
    </recommendedName>
</protein>
<organism evidence="7 8">
    <name type="scientific">Pseudomonas cichorii</name>
    <dbReference type="NCBI Taxonomy" id="36746"/>
    <lineage>
        <taxon>Bacteria</taxon>
        <taxon>Pseudomonadati</taxon>
        <taxon>Pseudomonadota</taxon>
        <taxon>Gammaproteobacteria</taxon>
        <taxon>Pseudomonadales</taxon>
        <taxon>Pseudomonadaceae</taxon>
        <taxon>Pseudomonas</taxon>
    </lineage>
</organism>
<evidence type="ECO:0000313" key="8">
    <source>
        <dbReference type="Proteomes" id="UP000277236"/>
    </source>
</evidence>
<keyword evidence="3" id="KW-0812">Transmembrane</keyword>
<dbReference type="PROSITE" id="PS51257">
    <property type="entry name" value="PROKAR_LIPOPROTEIN"/>
    <property type="match status" value="1"/>
</dbReference>
<evidence type="ECO:0000256" key="1">
    <source>
        <dbReference type="ARBA" id="ARBA00004442"/>
    </source>
</evidence>